<feature type="domain" description="DUF3131" evidence="2">
    <location>
        <begin position="78"/>
        <end position="440"/>
    </location>
</feature>
<organism evidence="3 4">
    <name type="scientific">Pseudoprimorskyibacter insulae</name>
    <dbReference type="NCBI Taxonomy" id="1695997"/>
    <lineage>
        <taxon>Bacteria</taxon>
        <taxon>Pseudomonadati</taxon>
        <taxon>Pseudomonadota</taxon>
        <taxon>Alphaproteobacteria</taxon>
        <taxon>Rhodobacterales</taxon>
        <taxon>Paracoccaceae</taxon>
        <taxon>Pseudoprimorskyibacter</taxon>
    </lineage>
</organism>
<dbReference type="Gene3D" id="1.50.10.140">
    <property type="match status" value="1"/>
</dbReference>
<evidence type="ECO:0000256" key="1">
    <source>
        <dbReference type="SAM" id="Phobius"/>
    </source>
</evidence>
<dbReference type="InterPro" id="IPR021478">
    <property type="entry name" value="DUF3131"/>
</dbReference>
<name>A0A2R8B0M2_9RHOB</name>
<dbReference type="EMBL" id="OMOJ01000015">
    <property type="protein sequence ID" value="SPF81838.1"/>
    <property type="molecule type" value="Genomic_DNA"/>
</dbReference>
<feature type="transmembrane region" description="Helical" evidence="1">
    <location>
        <begin position="12"/>
        <end position="30"/>
    </location>
</feature>
<dbReference type="Pfam" id="PF11329">
    <property type="entry name" value="DUF3131"/>
    <property type="match status" value="1"/>
</dbReference>
<evidence type="ECO:0000313" key="4">
    <source>
        <dbReference type="Proteomes" id="UP000244904"/>
    </source>
</evidence>
<dbReference type="OrthoDB" id="9147113at2"/>
<keyword evidence="1" id="KW-1133">Transmembrane helix</keyword>
<evidence type="ECO:0000313" key="3">
    <source>
        <dbReference type="EMBL" id="SPF81838.1"/>
    </source>
</evidence>
<keyword evidence="1" id="KW-0812">Transmembrane</keyword>
<evidence type="ECO:0000259" key="2">
    <source>
        <dbReference type="Pfam" id="PF11329"/>
    </source>
</evidence>
<proteinExistence type="predicted"/>
<dbReference type="AlphaFoldDB" id="A0A2R8B0M2"/>
<reference evidence="4" key="1">
    <citation type="submission" date="2018-03" db="EMBL/GenBank/DDBJ databases">
        <authorList>
            <person name="Rodrigo-Torres L."/>
            <person name="Arahal R. D."/>
            <person name="Lucena T."/>
        </authorList>
    </citation>
    <scope>NUCLEOTIDE SEQUENCE [LARGE SCALE GENOMIC DNA]</scope>
    <source>
        <strain evidence="4">CECT 8871</strain>
    </source>
</reference>
<accession>A0A2R8B0M2</accession>
<gene>
    <name evidence="3" type="ORF">PRI8871_03663</name>
</gene>
<keyword evidence="1" id="KW-0472">Membrane</keyword>
<keyword evidence="4" id="KW-1185">Reference proteome</keyword>
<dbReference type="Proteomes" id="UP000244904">
    <property type="component" value="Unassembled WGS sequence"/>
</dbReference>
<dbReference type="RefSeq" id="WP_108887615.1">
    <property type="nucleotide sequence ID" value="NZ_OMOJ01000015.1"/>
</dbReference>
<sequence>MSFREGLIKARSHIVFVVALLCGLGLVIFLENLTNAPGVQDAEKEEQFQKERDMMAPFEALTPVPLAEPRAATADELEYAKIAWRYFENNTNPDTGLCNSADKYPSTTMWETGSYIIATISAERLGIITSDDAKGRLTKVITALTAQRLVEDAFPNKAYDTRSNEVVDYANKPVELGIGWSALDMARIIGTLDLVQLYHPEMAPQVRNLMGRWPLNRLVRDGELMGGNLADGAFRVDQEGRVGYEQYAAKAMMLFGFDMYRSYDASANLMVKEVQGVPIPVDNRLHRNITPAFATSEPYLFDGVEFGFDARSHRFASALFMAQEARYNETGILTAVTETHVKGAPYFVYSTIWGGGADWAVMSFPGERFDSKRTMATKAAFAWNALFATEYTQKLRDAIIPHVETERGFPEGLYESGQPNASVTANTNALVLASISYTVFGPLHRVGK</sequence>
<protein>
    <recommendedName>
        <fullName evidence="2">DUF3131 domain-containing protein</fullName>
    </recommendedName>
</protein>